<evidence type="ECO:0000313" key="5">
    <source>
        <dbReference type="EMBL" id="SES13026.1"/>
    </source>
</evidence>
<dbReference type="Gene3D" id="3.20.20.80">
    <property type="entry name" value="Glycosidases"/>
    <property type="match status" value="1"/>
</dbReference>
<protein>
    <submittedName>
        <fullName evidence="5">Glycosidase</fullName>
    </submittedName>
</protein>
<feature type="domain" description="Glycosyl hydrolase family 13 catalytic" evidence="4">
    <location>
        <begin position="152"/>
        <end position="509"/>
    </location>
</feature>
<dbReference type="InterPro" id="IPR004185">
    <property type="entry name" value="Glyco_hydro_13_lg-like_dom"/>
</dbReference>
<sequence>MIYAGILHYADQRDCFFLENGKLRIRLMVAKNDISTIYLHTRDKYLSIEQKDTRACCEMTKYATDFGHDYFMADVTVNSIDGSEHANNPDILCLRYFFELIDSAGARIWYGDSRFFSYEPQDVETMFDCPILSRQEQTFVIPDWAKDAVVYQIFPSRFATTDQVDDAVWYQEPISWDADLHGSLRGITERLTYLKELGVDVIYLTPIFQSNTSHKYDTIDYYHVDPSLGNDEDLHELIDNAHECGLRVMLDGVFNHTSTDFFAFKDIQQNGRNSRYYNWYYIDSLPLNYGSQYEVPSYQSFAFFGGMPKLRVSNPEVADYIIGVAKYYIEEFHIDGWRLDVGDEIGHEFWRRFRKEIKAVNPDALIVGEVWHYAPDFLQGDQWDSVMNYAFYKSVSSIICDESLRPSDFLAEQGFLQGQYHTAVLPVMWNLIDSHDTCRFLCRAGGDKRKLRLAAAMQMLLPGTPFLYYGDEVGMNGGNDPDNRRGMLWDKDRQDLELYAWYQRLTYFRHIINDIPKGSYKFTTYDNVKRILEYHLNSGEILIFHPGNQETTVKEYYGYLELLSDEKFDGNLHGYDCVLLKHQ</sequence>
<evidence type="ECO:0000313" key="6">
    <source>
        <dbReference type="Proteomes" id="UP000182471"/>
    </source>
</evidence>
<dbReference type="Proteomes" id="UP000182471">
    <property type="component" value="Unassembled WGS sequence"/>
</dbReference>
<dbReference type="CDD" id="cd02857">
    <property type="entry name" value="E_set_CDase_PDE_N"/>
    <property type="match status" value="1"/>
</dbReference>
<dbReference type="EMBL" id="FOGW01000039">
    <property type="protein sequence ID" value="SES13026.1"/>
    <property type="molecule type" value="Genomic_DNA"/>
</dbReference>
<dbReference type="PANTHER" id="PTHR10357">
    <property type="entry name" value="ALPHA-AMYLASE FAMILY MEMBER"/>
    <property type="match status" value="1"/>
</dbReference>
<dbReference type="InterPro" id="IPR013783">
    <property type="entry name" value="Ig-like_fold"/>
</dbReference>
<organism evidence="5 6">
    <name type="scientific">Lachnobacterium bovis</name>
    <dbReference type="NCBI Taxonomy" id="140626"/>
    <lineage>
        <taxon>Bacteria</taxon>
        <taxon>Bacillati</taxon>
        <taxon>Bacillota</taxon>
        <taxon>Clostridia</taxon>
        <taxon>Lachnospirales</taxon>
        <taxon>Lachnospiraceae</taxon>
        <taxon>Lachnobacterium</taxon>
    </lineage>
</organism>
<keyword evidence="2" id="KW-0378">Hydrolase</keyword>
<dbReference type="SUPFAM" id="SSF51445">
    <property type="entry name" value="(Trans)glycosidases"/>
    <property type="match status" value="1"/>
</dbReference>
<dbReference type="AlphaFoldDB" id="A0A1H9UUD8"/>
<dbReference type="GO" id="GO:0004553">
    <property type="term" value="F:hydrolase activity, hydrolyzing O-glycosyl compounds"/>
    <property type="evidence" value="ECO:0007669"/>
    <property type="project" value="InterPro"/>
</dbReference>
<evidence type="ECO:0000256" key="1">
    <source>
        <dbReference type="ARBA" id="ARBA00008061"/>
    </source>
</evidence>
<dbReference type="CDD" id="cd11338">
    <property type="entry name" value="AmyAc_CMD"/>
    <property type="match status" value="1"/>
</dbReference>
<reference evidence="6" key="1">
    <citation type="submission" date="2016-10" db="EMBL/GenBank/DDBJ databases">
        <authorList>
            <person name="Varghese N."/>
            <person name="Submissions S."/>
        </authorList>
    </citation>
    <scope>NUCLEOTIDE SEQUENCE [LARGE SCALE GENOMIC DNA]</scope>
    <source>
        <strain evidence="6">S1b</strain>
    </source>
</reference>
<dbReference type="Pfam" id="PF02903">
    <property type="entry name" value="Alpha-amylase_N"/>
    <property type="match status" value="1"/>
</dbReference>
<proteinExistence type="inferred from homology"/>
<keyword evidence="3 5" id="KW-0326">Glycosidase</keyword>
<evidence type="ECO:0000256" key="3">
    <source>
        <dbReference type="ARBA" id="ARBA00023295"/>
    </source>
</evidence>
<dbReference type="SUPFAM" id="SSF81296">
    <property type="entry name" value="E set domains"/>
    <property type="match status" value="1"/>
</dbReference>
<dbReference type="InterPro" id="IPR045857">
    <property type="entry name" value="O16G_dom_2"/>
</dbReference>
<name>A0A1H9UUD8_9FIRM</name>
<dbReference type="SMART" id="SM00642">
    <property type="entry name" value="Aamy"/>
    <property type="match status" value="1"/>
</dbReference>
<dbReference type="Gene3D" id="2.60.40.10">
    <property type="entry name" value="Immunoglobulins"/>
    <property type="match status" value="1"/>
</dbReference>
<dbReference type="Gene3D" id="3.90.400.10">
    <property type="entry name" value="Oligo-1,6-glucosidase, Domain 2"/>
    <property type="match status" value="1"/>
</dbReference>
<dbReference type="PANTHER" id="PTHR10357:SF210">
    <property type="entry name" value="MALTODEXTRIN GLUCOSIDASE"/>
    <property type="match status" value="1"/>
</dbReference>
<accession>A0A1H9UUD8</accession>
<gene>
    <name evidence="5" type="ORF">SAMN02910429_02265</name>
</gene>
<evidence type="ECO:0000259" key="4">
    <source>
        <dbReference type="SMART" id="SM00642"/>
    </source>
</evidence>
<dbReference type="InterPro" id="IPR017853">
    <property type="entry name" value="GH"/>
</dbReference>
<dbReference type="InterPro" id="IPR014756">
    <property type="entry name" value="Ig_E-set"/>
</dbReference>
<comment type="similarity">
    <text evidence="1">Belongs to the glycosyl hydrolase 13 family.</text>
</comment>
<keyword evidence="6" id="KW-1185">Reference proteome</keyword>
<dbReference type="GO" id="GO:0005975">
    <property type="term" value="P:carbohydrate metabolic process"/>
    <property type="evidence" value="ECO:0007669"/>
    <property type="project" value="InterPro"/>
</dbReference>
<evidence type="ECO:0000256" key="2">
    <source>
        <dbReference type="ARBA" id="ARBA00022801"/>
    </source>
</evidence>
<dbReference type="Pfam" id="PF00128">
    <property type="entry name" value="Alpha-amylase"/>
    <property type="match status" value="1"/>
</dbReference>
<dbReference type="InterPro" id="IPR006047">
    <property type="entry name" value="GH13_cat_dom"/>
</dbReference>
<dbReference type="RefSeq" id="WP_074730992.1">
    <property type="nucleotide sequence ID" value="NZ_FOGW01000039.1"/>
</dbReference>